<evidence type="ECO:0000313" key="3">
    <source>
        <dbReference type="Proteomes" id="UP000334340"/>
    </source>
</evidence>
<proteinExistence type="predicted"/>
<reference evidence="2 3" key="1">
    <citation type="submission" date="2019-07" db="EMBL/GenBank/DDBJ databases">
        <authorList>
            <person name="Cremers G."/>
        </authorList>
    </citation>
    <scope>NUCLEOTIDE SEQUENCE [LARGE SCALE GENOMIC DNA]</scope>
</reference>
<dbReference type="Proteomes" id="UP000334340">
    <property type="component" value="Unassembled WGS sequence"/>
</dbReference>
<dbReference type="Pfam" id="PF18480">
    <property type="entry name" value="DUF5615"/>
    <property type="match status" value="1"/>
</dbReference>
<sequence>MSVRVLVDMNLSPDWVPVLQRHGWSAVHWSTVGDPRATDRTIMDWAAANGYIVFTHDLDFGAMLALMCATGPSVLQIRADNVLPDHLEDVVIAALKQHDADLASGALVVVDESKSRVRVLPI</sequence>
<name>A0A564ZM59_9BACT</name>
<dbReference type="AlphaFoldDB" id="A0A564ZM59"/>
<feature type="domain" description="DUF5615" evidence="1">
    <location>
        <begin position="4"/>
        <end position="112"/>
    </location>
</feature>
<protein>
    <recommendedName>
        <fullName evidence="1">DUF5615 domain-containing protein</fullName>
    </recommendedName>
</protein>
<organism evidence="2 3">
    <name type="scientific">Candidatus Methylomirabilis lanthanidiphila</name>
    <dbReference type="NCBI Taxonomy" id="2211376"/>
    <lineage>
        <taxon>Bacteria</taxon>
        <taxon>Candidatus Methylomirabilota</taxon>
        <taxon>Candidatus Methylomirabilia</taxon>
        <taxon>Candidatus Methylomirabilales</taxon>
        <taxon>Candidatus Methylomirabilaceae</taxon>
        <taxon>Candidatus Methylomirabilis</taxon>
    </lineage>
</organism>
<dbReference type="EMBL" id="CABIKM010000055">
    <property type="protein sequence ID" value="VUZ86410.1"/>
    <property type="molecule type" value="Genomic_DNA"/>
</dbReference>
<dbReference type="InterPro" id="IPR041049">
    <property type="entry name" value="DUF5615"/>
</dbReference>
<evidence type="ECO:0000313" key="2">
    <source>
        <dbReference type="EMBL" id="VUZ86410.1"/>
    </source>
</evidence>
<keyword evidence="3" id="KW-1185">Reference proteome</keyword>
<evidence type="ECO:0000259" key="1">
    <source>
        <dbReference type="Pfam" id="PF18480"/>
    </source>
</evidence>
<gene>
    <name evidence="2" type="ORF">MELA_02813</name>
</gene>
<accession>A0A564ZM59</accession>